<feature type="compositionally biased region" description="Gly residues" evidence="1">
    <location>
        <begin position="36"/>
        <end position="45"/>
    </location>
</feature>
<feature type="region of interest" description="Disordered" evidence="1">
    <location>
        <begin position="153"/>
        <end position="219"/>
    </location>
</feature>
<feature type="region of interest" description="Disordered" evidence="1">
    <location>
        <begin position="96"/>
        <end position="122"/>
    </location>
</feature>
<feature type="compositionally biased region" description="Basic and acidic residues" evidence="1">
    <location>
        <begin position="160"/>
        <end position="178"/>
    </location>
</feature>
<name>A0ABS0XEU0_9ACTN</name>
<reference evidence="2 3" key="1">
    <citation type="submission" date="2020-12" db="EMBL/GenBank/DDBJ databases">
        <title>Streptomyces typhae sp. nov., a novel endophytic actinomycete isolated from the root of cattail pollen (Typha angustifolia L.).</title>
        <authorList>
            <person name="Peng C."/>
            <person name="Liu C."/>
        </authorList>
    </citation>
    <scope>NUCLEOTIDE SEQUENCE [LARGE SCALE GENOMIC DNA]</scope>
    <source>
        <strain evidence="2 3">JCM 4753</strain>
    </source>
</reference>
<proteinExistence type="predicted"/>
<evidence type="ECO:0000313" key="2">
    <source>
        <dbReference type="EMBL" id="MBJ3811742.1"/>
    </source>
</evidence>
<gene>
    <name evidence="2" type="ORF">JGB26_32425</name>
</gene>
<organism evidence="2 3">
    <name type="scientific">Streptomyces flavofungini</name>
    <dbReference type="NCBI Taxonomy" id="68200"/>
    <lineage>
        <taxon>Bacteria</taxon>
        <taxon>Bacillati</taxon>
        <taxon>Actinomycetota</taxon>
        <taxon>Actinomycetes</taxon>
        <taxon>Kitasatosporales</taxon>
        <taxon>Streptomycetaceae</taxon>
        <taxon>Streptomyces</taxon>
    </lineage>
</organism>
<evidence type="ECO:0000313" key="3">
    <source>
        <dbReference type="Proteomes" id="UP000634780"/>
    </source>
</evidence>
<dbReference type="RefSeq" id="WP_190120169.1">
    <property type="nucleotide sequence ID" value="NZ_BMVR01000021.1"/>
</dbReference>
<dbReference type="Proteomes" id="UP000634780">
    <property type="component" value="Unassembled WGS sequence"/>
</dbReference>
<accession>A0ABS0XEU0</accession>
<evidence type="ECO:0000256" key="1">
    <source>
        <dbReference type="SAM" id="MobiDB-lite"/>
    </source>
</evidence>
<protein>
    <submittedName>
        <fullName evidence="2">Uncharacterized protein</fullName>
    </submittedName>
</protein>
<dbReference type="EMBL" id="JAEKOZ010000029">
    <property type="protein sequence ID" value="MBJ3811742.1"/>
    <property type="molecule type" value="Genomic_DNA"/>
</dbReference>
<feature type="compositionally biased region" description="Basic residues" evidence="1">
    <location>
        <begin position="26"/>
        <end position="35"/>
    </location>
</feature>
<sequence>MESTAPGTGSPDEPQLDEPVEPGARGRFRGLRRGGQRPGGDGGPGPQRPAPVEPGEVGVEGAVDVVEQGVVAAHRAPVRRVGTPGRAIGIRRAPPLFPLRRDHPQGVRRACAPREGPVQRRADPRHRVLARRLLEELQGVPPGQRVDLDRLGVEGGEPAAGHDDGEHLGAGREQRADLCGRVGVVEDDEHPASVDEPLEQGRPVPGPGRDVRVRHAEAA</sequence>
<feature type="compositionally biased region" description="Basic and acidic residues" evidence="1">
    <location>
        <begin position="209"/>
        <end position="219"/>
    </location>
</feature>
<keyword evidence="3" id="KW-1185">Reference proteome</keyword>
<feature type="region of interest" description="Disordered" evidence="1">
    <location>
        <begin position="1"/>
        <end position="60"/>
    </location>
</feature>
<comment type="caution">
    <text evidence="2">The sequence shown here is derived from an EMBL/GenBank/DDBJ whole genome shotgun (WGS) entry which is preliminary data.</text>
</comment>